<sequence>MSNKEKLIAAAQKNLLKGQIAKAIKDYQKVVELDPRDIRSRQKLADLFLRAKMPKEAQEQYEGVARYFAENGFFLKAIAVYKQIQRIDPGRVEVYHRLAELNARQGLVGNALAEYKSLVNHYEKQGLLPEAINILHKMKDIDSENLNIRVKIAESYARAGLRDKGLAEFRDILKVLRAKRDPGKTLKLYTIFQPLFPAEPEIRKGHARALIDAGQVAAGVERVNKMLRDQPEDSALLRTLAFGLHRLGDFTGECQAWRSLLEQEPADLDVREGFLRACLKAEHYEEAVQKLELWQEDLFGAQRTELLKDLYEKLHAVLPDDPRVIKNLQAVYQACGEGEKLLDLMSFGEDDALAETSLSGRQDQEMLEGSVLAEAHLDLADDQDGADFADADTVEELPLELLEENLPAQDPGPSLEQSEKQDTEPELELEFDGDLLADLAPSGTAEEETGEEPDFDDADLGELELIELPDFTPVGAAGEPEPAPCASAVTESAVEAEETQDFFTDELPDLDIEFGDVEDTASLPASAPPAASSTLSQVEQERLDGDFTRFKKSLESQIDEGDAETHFNLGIAFKEMGLLDDAIAEFDQATGNLARRLSSLALKGICLKEKGDFDGAEEAFKSALLLPDIVESDLCNLYFELGLLQENRDQPEEALHYFEQVAHQDPSFREVSKRITQLRGRLGVKGGDDQGRVSYL</sequence>
<keyword evidence="6" id="KW-1185">Reference proteome</keyword>
<comment type="caution">
    <text evidence="5">The sequence shown here is derived from an EMBL/GenBank/DDBJ whole genome shotgun (WGS) entry which is preliminary data.</text>
</comment>
<protein>
    <recommendedName>
        <fullName evidence="7">Tetratricopeptide repeat protein</fullName>
    </recommendedName>
</protein>
<dbReference type="InterPro" id="IPR051012">
    <property type="entry name" value="CellSynth/LPSAsmb/PSIAsmb"/>
</dbReference>
<dbReference type="RefSeq" id="WP_040097672.1">
    <property type="nucleotide sequence ID" value="NZ_JWJD01000002.1"/>
</dbReference>
<dbReference type="SUPFAM" id="SSF48452">
    <property type="entry name" value="TPR-like"/>
    <property type="match status" value="1"/>
</dbReference>
<accession>A0A0C2EDV1</accession>
<keyword evidence="1" id="KW-0677">Repeat</keyword>
<dbReference type="Proteomes" id="UP000035068">
    <property type="component" value="Unassembled WGS sequence"/>
</dbReference>
<dbReference type="InterPro" id="IPR019734">
    <property type="entry name" value="TPR_rpt"/>
</dbReference>
<dbReference type="PROSITE" id="PS50005">
    <property type="entry name" value="TPR"/>
    <property type="match status" value="2"/>
</dbReference>
<dbReference type="Gene3D" id="1.25.40.10">
    <property type="entry name" value="Tetratricopeptide repeat domain"/>
    <property type="match status" value="4"/>
</dbReference>
<gene>
    <name evidence="5" type="ORF">GFER_06400</name>
</gene>
<organism evidence="5 6">
    <name type="scientific">Geoalkalibacter ferrihydriticus DSM 17813</name>
    <dbReference type="NCBI Taxonomy" id="1121915"/>
    <lineage>
        <taxon>Bacteria</taxon>
        <taxon>Pseudomonadati</taxon>
        <taxon>Thermodesulfobacteriota</taxon>
        <taxon>Desulfuromonadia</taxon>
        <taxon>Desulfuromonadales</taxon>
        <taxon>Geoalkalibacteraceae</taxon>
        <taxon>Geoalkalibacter</taxon>
    </lineage>
</organism>
<evidence type="ECO:0008006" key="7">
    <source>
        <dbReference type="Google" id="ProtNLM"/>
    </source>
</evidence>
<evidence type="ECO:0000256" key="1">
    <source>
        <dbReference type="ARBA" id="ARBA00022737"/>
    </source>
</evidence>
<evidence type="ECO:0000256" key="2">
    <source>
        <dbReference type="ARBA" id="ARBA00022803"/>
    </source>
</evidence>
<dbReference type="InterPro" id="IPR011990">
    <property type="entry name" value="TPR-like_helical_dom_sf"/>
</dbReference>
<evidence type="ECO:0000256" key="3">
    <source>
        <dbReference type="PROSITE-ProRule" id="PRU00339"/>
    </source>
</evidence>
<feature type="repeat" description="TPR" evidence="3">
    <location>
        <begin position="4"/>
        <end position="37"/>
    </location>
</feature>
<proteinExistence type="predicted"/>
<evidence type="ECO:0000313" key="6">
    <source>
        <dbReference type="Proteomes" id="UP000035068"/>
    </source>
</evidence>
<dbReference type="AlphaFoldDB" id="A0A0C2EDV1"/>
<feature type="repeat" description="TPR" evidence="3">
    <location>
        <begin position="635"/>
        <end position="668"/>
    </location>
</feature>
<feature type="region of interest" description="Disordered" evidence="4">
    <location>
        <begin position="406"/>
        <end position="427"/>
    </location>
</feature>
<evidence type="ECO:0000313" key="5">
    <source>
        <dbReference type="EMBL" id="KIH76758.1"/>
    </source>
</evidence>
<name>A0A0C2EDV1_9BACT</name>
<reference evidence="5 6" key="1">
    <citation type="submission" date="2014-12" db="EMBL/GenBank/DDBJ databases">
        <title>Genomes of Geoalkalibacter ferrihydriticus and Geoalkalibacter subterraneus, two haloalkaliphilic metal-reducing members of the Geobacteraceae.</title>
        <authorList>
            <person name="Badalamenti J.P."/>
            <person name="Torres C.I."/>
            <person name="Krajmalnik-Brown R."/>
            <person name="Bond D.R."/>
        </authorList>
    </citation>
    <scope>NUCLEOTIDE SEQUENCE [LARGE SCALE GENOMIC DNA]</scope>
    <source>
        <strain evidence="5 6">DSM 17813</strain>
    </source>
</reference>
<dbReference type="EMBL" id="JWJD01000002">
    <property type="protein sequence ID" value="KIH76758.1"/>
    <property type="molecule type" value="Genomic_DNA"/>
</dbReference>
<dbReference type="PANTHER" id="PTHR45586">
    <property type="entry name" value="TPR REPEAT-CONTAINING PROTEIN PA4667"/>
    <property type="match status" value="1"/>
</dbReference>
<dbReference type="Pfam" id="PF13432">
    <property type="entry name" value="TPR_16"/>
    <property type="match status" value="1"/>
</dbReference>
<evidence type="ECO:0000256" key="4">
    <source>
        <dbReference type="SAM" id="MobiDB-lite"/>
    </source>
</evidence>
<keyword evidence="2 3" id="KW-0802">TPR repeat</keyword>
<dbReference type="SMART" id="SM00028">
    <property type="entry name" value="TPR"/>
    <property type="match status" value="6"/>
</dbReference>
<dbReference type="Pfam" id="PF13181">
    <property type="entry name" value="TPR_8"/>
    <property type="match status" value="1"/>
</dbReference>
<dbReference type="PANTHER" id="PTHR45586:SF1">
    <property type="entry name" value="LIPOPOLYSACCHARIDE ASSEMBLY PROTEIN B"/>
    <property type="match status" value="1"/>
</dbReference>